<feature type="compositionally biased region" description="Low complexity" evidence="1">
    <location>
        <begin position="498"/>
        <end position="514"/>
    </location>
</feature>
<sequence length="569" mass="63379">MLLAATRRICSPLLRSPPTMLTTQTRPAPSGPSAKAAPSTITALKRWSCHDQDLPSVSSVKAIHVYDFDNTLFGSPLPNKQIWNGYTIGQLQSPQMFANGGWWHDSSLLAATGEGLEKEEPRAWKGWWNETIVSLVELSMQQKDSLNVLLTGRSEPEFADLIKRMVKSRNLEFNMVCLKPNVGPMGQRFKSTMDFKQELLRDIIFTYKDAEEIRIYEDRVKHTKGFRDFLFQFNKDLMAGSLPTSRKPITADVVQVTEQAAQLDPVSEIAEIQRMVNAHNMQIKNGTAPSNALPFQVKKTVFYTGYMISKPISEKLATLVKLPPGTPEGDVRYLANSILITPKPCPRSILDKVGGIGHKVVWKVTGTACFENKLWAARVEPVPKSTKYYSENPTPTVVLALRKGGQPKDAARIYNWHPVAEEDGFVFESVVGEKVQLRIEEEQSHESEYESYFPNKTHQKRTHQDNGDQDYSGDGRPPQQARRDDRRPNGTSAYAAYRGGNQSRGRGGNRNPMYGGRGGRGGGHRGDRSGGGRGRGRGGGHNGPSSYKSLDDVDRGAGRATHDDPDRYY</sequence>
<gene>
    <name evidence="3" type="ORF">PDIGIT_LOCUS12232</name>
</gene>
<dbReference type="PANTHER" id="PTHR10335">
    <property type="entry name" value="RRNA 2-O-METHYLTRANSFERASE FIBRILLARIN"/>
    <property type="match status" value="1"/>
</dbReference>
<comment type="caution">
    <text evidence="3">The sequence shown here is derived from an EMBL/GenBank/DDBJ whole genome shotgun (WGS) entry which is preliminary data.</text>
</comment>
<feature type="compositionally biased region" description="Gly residues" evidence="1">
    <location>
        <begin position="531"/>
        <end position="542"/>
    </location>
</feature>
<evidence type="ECO:0000259" key="2">
    <source>
        <dbReference type="Pfam" id="PF10307"/>
    </source>
</evidence>
<feature type="region of interest" description="Disordered" evidence="1">
    <location>
        <begin position="441"/>
        <end position="569"/>
    </location>
</feature>
<evidence type="ECO:0000313" key="3">
    <source>
        <dbReference type="EMBL" id="CAI6339091.1"/>
    </source>
</evidence>
<reference evidence="3" key="1">
    <citation type="submission" date="2023-01" db="EMBL/GenBank/DDBJ databases">
        <authorList>
            <person name="Van Ghelder C."/>
            <person name="Rancurel C."/>
        </authorList>
    </citation>
    <scope>NUCLEOTIDE SEQUENCE</scope>
    <source>
        <strain evidence="3">CNCM I-4278</strain>
    </source>
</reference>
<organism evidence="3 4">
    <name type="scientific">Periconia digitata</name>
    <dbReference type="NCBI Taxonomy" id="1303443"/>
    <lineage>
        <taxon>Eukaryota</taxon>
        <taxon>Fungi</taxon>
        <taxon>Dikarya</taxon>
        <taxon>Ascomycota</taxon>
        <taxon>Pezizomycotina</taxon>
        <taxon>Dothideomycetes</taxon>
        <taxon>Pleosporomycetidae</taxon>
        <taxon>Pleosporales</taxon>
        <taxon>Massarineae</taxon>
        <taxon>Periconiaceae</taxon>
        <taxon>Periconia</taxon>
    </lineage>
</organism>
<dbReference type="GO" id="GO:1990259">
    <property type="term" value="F:histone H2AQ104 methyltransferase activity"/>
    <property type="evidence" value="ECO:0007669"/>
    <property type="project" value="TreeGrafter"/>
</dbReference>
<dbReference type="InterPro" id="IPR018812">
    <property type="entry name" value="SAK_HAD"/>
</dbReference>
<dbReference type="PANTHER" id="PTHR10335:SF23">
    <property type="entry name" value="OB FOLD-CONTAINING PROTEIN, NUCLEIC ACID BINDING"/>
    <property type="match status" value="1"/>
</dbReference>
<dbReference type="GO" id="GO:0031428">
    <property type="term" value="C:box C/D methylation guide snoRNP complex"/>
    <property type="evidence" value="ECO:0007669"/>
    <property type="project" value="TreeGrafter"/>
</dbReference>
<dbReference type="Proteomes" id="UP001152607">
    <property type="component" value="Unassembled WGS sequence"/>
</dbReference>
<protein>
    <recommendedName>
        <fullName evidence="2">Swiss Army Knife RNA repair protein HAD domain-containing protein</fullName>
    </recommendedName>
</protein>
<keyword evidence="4" id="KW-1185">Reference proteome</keyword>
<name>A0A9W4UMV4_9PLEO</name>
<dbReference type="Pfam" id="PF10307">
    <property type="entry name" value="HAD_SAK_1"/>
    <property type="match status" value="1"/>
</dbReference>
<dbReference type="GO" id="GO:0003723">
    <property type="term" value="F:RNA binding"/>
    <property type="evidence" value="ECO:0007669"/>
    <property type="project" value="TreeGrafter"/>
</dbReference>
<evidence type="ECO:0000256" key="1">
    <source>
        <dbReference type="SAM" id="MobiDB-lite"/>
    </source>
</evidence>
<evidence type="ECO:0000313" key="4">
    <source>
        <dbReference type="Proteomes" id="UP001152607"/>
    </source>
</evidence>
<dbReference type="GO" id="GO:0000494">
    <property type="term" value="P:box C/D sno(s)RNA 3'-end processing"/>
    <property type="evidence" value="ECO:0007669"/>
    <property type="project" value="TreeGrafter"/>
</dbReference>
<feature type="compositionally biased region" description="Basic and acidic residues" evidence="1">
    <location>
        <begin position="549"/>
        <end position="569"/>
    </location>
</feature>
<dbReference type="GO" id="GO:0008649">
    <property type="term" value="F:rRNA methyltransferase activity"/>
    <property type="evidence" value="ECO:0007669"/>
    <property type="project" value="TreeGrafter"/>
</dbReference>
<dbReference type="GO" id="GO:0032040">
    <property type="term" value="C:small-subunit processome"/>
    <property type="evidence" value="ECO:0007669"/>
    <property type="project" value="TreeGrafter"/>
</dbReference>
<feature type="region of interest" description="Disordered" evidence="1">
    <location>
        <begin position="16"/>
        <end position="37"/>
    </location>
</feature>
<dbReference type="EMBL" id="CAOQHR010000008">
    <property type="protein sequence ID" value="CAI6339091.1"/>
    <property type="molecule type" value="Genomic_DNA"/>
</dbReference>
<accession>A0A9W4UMV4</accession>
<feature type="compositionally biased region" description="Low complexity" evidence="1">
    <location>
        <begin position="27"/>
        <end position="37"/>
    </location>
</feature>
<feature type="domain" description="Swiss Army Knife RNA repair protein HAD" evidence="2">
    <location>
        <begin position="75"/>
        <end position="280"/>
    </location>
</feature>
<proteinExistence type="predicted"/>
<dbReference type="AlphaFoldDB" id="A0A9W4UMV4"/>
<dbReference type="OrthoDB" id="5596992at2759"/>